<sequence>MGLSTWLRGRVAVVPFVVTAPGGTAARVAVEREIREHGWRQVDSPAAADLLVIAGAAEHEFGSSADRVFESMSMPRARARITAPEAAAAELDAAVSRLHAGTDTDADQHETAEHEHPPASEQHPAAHEHAHEPMQHTSGGAGHGGHEHDMGTMTPGGLAMADRADDRDGLKLDVLTVPLGPILAWWPAGLVIDTQWQGDVVGNAKATVLSSPSDTAPFWLAPWLRAAPADAGERGRWRAARALDSASTLLTVAGWPDAATTARRVRDEMLVGDLSRSGEARRRRWVRRVAGSRVLRWSLRGVGRIPAGPDVPSGVVGDAHDRLLRWTADSAPARSEDEIAKPNVFVADEIRRCQWIVAALPELLAGAELAEARLIVAGLDPDIEVLTLSERESAHG</sequence>
<accession>A0ABV8VL64</accession>
<organism evidence="2 3">
    <name type="scientific">Nocardia halotolerans</name>
    <dbReference type="NCBI Taxonomy" id="1755878"/>
    <lineage>
        <taxon>Bacteria</taxon>
        <taxon>Bacillati</taxon>
        <taxon>Actinomycetota</taxon>
        <taxon>Actinomycetes</taxon>
        <taxon>Mycobacteriales</taxon>
        <taxon>Nocardiaceae</taxon>
        <taxon>Nocardia</taxon>
    </lineage>
</organism>
<evidence type="ECO:0000313" key="3">
    <source>
        <dbReference type="Proteomes" id="UP001595844"/>
    </source>
</evidence>
<keyword evidence="3" id="KW-1185">Reference proteome</keyword>
<name>A0ABV8VL64_9NOCA</name>
<dbReference type="RefSeq" id="WP_378564768.1">
    <property type="nucleotide sequence ID" value="NZ_JBHSDL010000025.1"/>
</dbReference>
<feature type="compositionally biased region" description="Basic and acidic residues" evidence="1">
    <location>
        <begin position="104"/>
        <end position="134"/>
    </location>
</feature>
<evidence type="ECO:0000256" key="1">
    <source>
        <dbReference type="SAM" id="MobiDB-lite"/>
    </source>
</evidence>
<protein>
    <submittedName>
        <fullName evidence="2">Uncharacterized protein</fullName>
    </submittedName>
</protein>
<comment type="caution">
    <text evidence="2">The sequence shown here is derived from an EMBL/GenBank/DDBJ whole genome shotgun (WGS) entry which is preliminary data.</text>
</comment>
<reference evidence="3" key="1">
    <citation type="journal article" date="2019" name="Int. J. Syst. Evol. Microbiol.">
        <title>The Global Catalogue of Microorganisms (GCM) 10K type strain sequencing project: providing services to taxonomists for standard genome sequencing and annotation.</title>
        <authorList>
            <consortium name="The Broad Institute Genomics Platform"/>
            <consortium name="The Broad Institute Genome Sequencing Center for Infectious Disease"/>
            <person name="Wu L."/>
            <person name="Ma J."/>
        </authorList>
    </citation>
    <scope>NUCLEOTIDE SEQUENCE [LARGE SCALE GENOMIC DNA]</scope>
    <source>
        <strain evidence="3">IBRC-M 10490</strain>
    </source>
</reference>
<dbReference type="EMBL" id="JBHSDL010000025">
    <property type="protein sequence ID" value="MFC4376294.1"/>
    <property type="molecule type" value="Genomic_DNA"/>
</dbReference>
<dbReference type="Proteomes" id="UP001595844">
    <property type="component" value="Unassembled WGS sequence"/>
</dbReference>
<feature type="region of interest" description="Disordered" evidence="1">
    <location>
        <begin position="104"/>
        <end position="162"/>
    </location>
</feature>
<proteinExistence type="predicted"/>
<evidence type="ECO:0000313" key="2">
    <source>
        <dbReference type="EMBL" id="MFC4376294.1"/>
    </source>
</evidence>
<gene>
    <name evidence="2" type="ORF">ACFO5K_19535</name>
</gene>